<dbReference type="Proteomes" id="UP000293036">
    <property type="component" value="Unassembled WGS sequence"/>
</dbReference>
<name>A0A4Q9V070_9ACTO</name>
<comment type="caution">
    <text evidence="1">The sequence shown here is derived from an EMBL/GenBank/DDBJ whole genome shotgun (WGS) entry which is preliminary data.</text>
</comment>
<keyword evidence="2" id="KW-1185">Reference proteome</keyword>
<sequence>MNRIAIAGEIVGIVRQNIDDNDTLTLTFSVHTSDPNLTTPVKVTGSLAEHLLSEHIGQGAQVLVFGYIEGNDPGVYILADRVSIDFFVEEDHD</sequence>
<gene>
    <name evidence="1" type="ORF">EZJ44_08285</name>
</gene>
<organism evidence="1 2">
    <name type="scientific">Arcanobacterium bovis</name>
    <dbReference type="NCBI Taxonomy" id="2529275"/>
    <lineage>
        <taxon>Bacteria</taxon>
        <taxon>Bacillati</taxon>
        <taxon>Actinomycetota</taxon>
        <taxon>Actinomycetes</taxon>
        <taxon>Actinomycetales</taxon>
        <taxon>Actinomycetaceae</taxon>
        <taxon>Arcanobacterium</taxon>
    </lineage>
</organism>
<evidence type="ECO:0000313" key="2">
    <source>
        <dbReference type="Proteomes" id="UP000293036"/>
    </source>
</evidence>
<dbReference type="EMBL" id="SJDT01000009">
    <property type="protein sequence ID" value="TBW20772.1"/>
    <property type="molecule type" value="Genomic_DNA"/>
</dbReference>
<dbReference type="AlphaFoldDB" id="A0A4Q9V070"/>
<dbReference type="RefSeq" id="WP_131282408.1">
    <property type="nucleotide sequence ID" value="NZ_JBHSLR010000008.1"/>
</dbReference>
<accession>A0A4Q9V070</accession>
<evidence type="ECO:0000313" key="1">
    <source>
        <dbReference type="EMBL" id="TBW20772.1"/>
    </source>
</evidence>
<reference evidence="1 2" key="1">
    <citation type="submission" date="2019-02" db="EMBL/GenBank/DDBJ databases">
        <title>Arcanobacterium bovis sp. nov., isolated from the milk of a cow with mastitis.</title>
        <authorList>
            <person name="Sammra O."/>
            <person name="Foster G."/>
            <person name="Hassan A."/>
            <person name="Alssahen M."/>
            <person name="Laemmler C."/>
            <person name="Borowiak M."/>
            <person name="Malorny B."/>
            <person name="Abdulmawjood A."/>
        </authorList>
    </citation>
    <scope>NUCLEOTIDE SEQUENCE [LARGE SCALE GENOMIC DNA]</scope>
    <source>
        <strain evidence="1 2">C605018/01/1</strain>
    </source>
</reference>
<evidence type="ECO:0008006" key="3">
    <source>
        <dbReference type="Google" id="ProtNLM"/>
    </source>
</evidence>
<proteinExistence type="predicted"/>
<protein>
    <recommendedName>
        <fullName evidence="3">Single-stranded DNA-binding protein</fullName>
    </recommendedName>
</protein>